<evidence type="ECO:0000313" key="1">
    <source>
        <dbReference type="EMBL" id="EFD92803.1"/>
    </source>
</evidence>
<evidence type="ECO:0000313" key="2">
    <source>
        <dbReference type="Proteomes" id="UP000009376"/>
    </source>
</evidence>
<dbReference type="InterPro" id="IPR009409">
    <property type="entry name" value="DUF1059"/>
</dbReference>
<gene>
    <name evidence="1" type="ORF">BJBARM5_0478</name>
</gene>
<name>D6GVG5_PARA5</name>
<reference evidence="1 2" key="1">
    <citation type="journal article" date="2010" name="Proc. Natl. Acad. Sci. U.S.A.">
        <title>Enigmatic, ultrasmall, uncultivated Archaea.</title>
        <authorList>
            <person name="Baker B.J."/>
            <person name="Comolli L.R."/>
            <person name="Dick G.J."/>
            <person name="Hauser L.J."/>
            <person name="Hyatt D."/>
            <person name="Dill B.D."/>
            <person name="Land M.L."/>
            <person name="Verberkmoes N.C."/>
            <person name="Hettich R.L."/>
            <person name="Banfield J.F."/>
        </authorList>
    </citation>
    <scope>NUCLEOTIDE SEQUENCE [LARGE SCALE GENOMIC DNA]</scope>
</reference>
<dbReference type="EMBL" id="GG745553">
    <property type="protein sequence ID" value="EFD92803.1"/>
    <property type="molecule type" value="Genomic_DNA"/>
</dbReference>
<evidence type="ECO:0008006" key="3">
    <source>
        <dbReference type="Google" id="ProtNLM"/>
    </source>
</evidence>
<organism evidence="1 2">
    <name type="scientific">Candidatus Parvarchaeum acidophilus ARMAN-5</name>
    <dbReference type="NCBI Taxonomy" id="662762"/>
    <lineage>
        <taxon>Archaea</taxon>
        <taxon>Candidatus Parvarchaeota</taxon>
        <taxon>Candidatus Parvarchaeum</taxon>
    </lineage>
</organism>
<accession>D6GVG5</accession>
<sequence length="69" mass="7813">MAYKFSCRDTGLDCDFKAEAETMDELMPKIAEHGKQAHDMAEISDETMQKVKAAITEEPKNESESDKKE</sequence>
<dbReference type="Pfam" id="PF06348">
    <property type="entry name" value="DUF1059"/>
    <property type="match status" value="1"/>
</dbReference>
<dbReference type="AlphaFoldDB" id="D6GVG5"/>
<proteinExistence type="predicted"/>
<protein>
    <recommendedName>
        <fullName evidence="3">DUF1059 domain-containing protein</fullName>
    </recommendedName>
</protein>
<dbReference type="Proteomes" id="UP000009376">
    <property type="component" value="Unassembled WGS sequence"/>
</dbReference>